<feature type="region of interest" description="Disordered" evidence="1">
    <location>
        <begin position="34"/>
        <end position="95"/>
    </location>
</feature>
<reference evidence="2 3" key="1">
    <citation type="submission" date="2018-07" db="EMBL/GenBank/DDBJ databases">
        <title>A high quality draft genome assembly of the barn swallow (H. rustica rustica).</title>
        <authorList>
            <person name="Formenti G."/>
            <person name="Chiara M."/>
            <person name="Poveda L."/>
            <person name="Francoijs K.-J."/>
            <person name="Bonisoli-Alquati A."/>
            <person name="Canova L."/>
            <person name="Gianfranceschi L."/>
            <person name="Horner D.S."/>
            <person name="Saino N."/>
        </authorList>
    </citation>
    <scope>NUCLEOTIDE SEQUENCE [LARGE SCALE GENOMIC DNA]</scope>
    <source>
        <strain evidence="2">Chelidonia</strain>
        <tissue evidence="2">Blood</tissue>
    </source>
</reference>
<gene>
    <name evidence="2" type="ORF">DUI87_06977</name>
</gene>
<proteinExistence type="predicted"/>
<comment type="caution">
    <text evidence="2">The sequence shown here is derived from an EMBL/GenBank/DDBJ whole genome shotgun (WGS) entry which is preliminary data.</text>
</comment>
<sequence length="95" mass="11353">MFGKIQRITYLQTLSAMSVSLLYWRAKKQTQNSMYGLTIDEQRGKRSKVKNGAKEERKEGEWKELKRENGKKNKNEKKEKREKRGSLLQIYQFHS</sequence>
<dbReference type="EMBL" id="QRBI01000104">
    <property type="protein sequence ID" value="RMC14801.1"/>
    <property type="molecule type" value="Genomic_DNA"/>
</dbReference>
<evidence type="ECO:0000313" key="2">
    <source>
        <dbReference type="EMBL" id="RMC14801.1"/>
    </source>
</evidence>
<protein>
    <submittedName>
        <fullName evidence="2">Uncharacterized protein</fullName>
    </submittedName>
</protein>
<evidence type="ECO:0000313" key="3">
    <source>
        <dbReference type="Proteomes" id="UP000269221"/>
    </source>
</evidence>
<keyword evidence="3" id="KW-1185">Reference proteome</keyword>
<feature type="compositionally biased region" description="Basic and acidic residues" evidence="1">
    <location>
        <begin position="52"/>
        <end position="85"/>
    </location>
</feature>
<accession>A0A3M0KQC5</accession>
<dbReference type="Proteomes" id="UP000269221">
    <property type="component" value="Unassembled WGS sequence"/>
</dbReference>
<evidence type="ECO:0000256" key="1">
    <source>
        <dbReference type="SAM" id="MobiDB-lite"/>
    </source>
</evidence>
<dbReference type="AlphaFoldDB" id="A0A3M0KQC5"/>
<name>A0A3M0KQC5_HIRRU</name>
<organism evidence="2 3">
    <name type="scientific">Hirundo rustica rustica</name>
    <dbReference type="NCBI Taxonomy" id="333673"/>
    <lineage>
        <taxon>Eukaryota</taxon>
        <taxon>Metazoa</taxon>
        <taxon>Chordata</taxon>
        <taxon>Craniata</taxon>
        <taxon>Vertebrata</taxon>
        <taxon>Euteleostomi</taxon>
        <taxon>Archelosauria</taxon>
        <taxon>Archosauria</taxon>
        <taxon>Dinosauria</taxon>
        <taxon>Saurischia</taxon>
        <taxon>Theropoda</taxon>
        <taxon>Coelurosauria</taxon>
        <taxon>Aves</taxon>
        <taxon>Neognathae</taxon>
        <taxon>Neoaves</taxon>
        <taxon>Telluraves</taxon>
        <taxon>Australaves</taxon>
        <taxon>Passeriformes</taxon>
        <taxon>Sylvioidea</taxon>
        <taxon>Hirundinidae</taxon>
        <taxon>Hirundo</taxon>
    </lineage>
</organism>